<dbReference type="PANTHER" id="PTHR43877">
    <property type="entry name" value="AMINOALKYLPHOSPHONATE N-ACETYLTRANSFERASE-RELATED-RELATED"/>
    <property type="match status" value="1"/>
</dbReference>
<feature type="domain" description="N-acetyltransferase" evidence="3">
    <location>
        <begin position="3"/>
        <end position="162"/>
    </location>
</feature>
<organism evidence="4 5">
    <name type="scientific">Nitratireductor aestuarii</name>
    <dbReference type="NCBI Taxonomy" id="1735103"/>
    <lineage>
        <taxon>Bacteria</taxon>
        <taxon>Pseudomonadati</taxon>
        <taxon>Pseudomonadota</taxon>
        <taxon>Alphaproteobacteria</taxon>
        <taxon>Hyphomicrobiales</taxon>
        <taxon>Phyllobacteriaceae</taxon>
        <taxon>Nitratireductor</taxon>
    </lineage>
</organism>
<keyword evidence="1" id="KW-0808">Transferase</keyword>
<dbReference type="EMBL" id="BMIF01000006">
    <property type="protein sequence ID" value="GGA68002.1"/>
    <property type="molecule type" value="Genomic_DNA"/>
</dbReference>
<dbReference type="InterPro" id="IPR000182">
    <property type="entry name" value="GNAT_dom"/>
</dbReference>
<evidence type="ECO:0000313" key="4">
    <source>
        <dbReference type="EMBL" id="GGA68002.1"/>
    </source>
</evidence>
<keyword evidence="2" id="KW-0012">Acyltransferase</keyword>
<evidence type="ECO:0000256" key="2">
    <source>
        <dbReference type="ARBA" id="ARBA00023315"/>
    </source>
</evidence>
<sequence>MSIVIRAASDGDANQMAAILTEIISIGGLTSHQAPFDGERIRREFISPKRGISCFVAVAGSKVRGFQSLEWSDPDWPGEDWLPADWAFISTYVQPGHHRLGTGTGLFEKTAAAAEAAGVRFIDATIRLENRPALAFYDRLGFENYRRTAHTVSKRFIAQVRR</sequence>
<evidence type="ECO:0000256" key="1">
    <source>
        <dbReference type="ARBA" id="ARBA00022679"/>
    </source>
</evidence>
<accession>A0A916RST7</accession>
<reference evidence="4" key="1">
    <citation type="journal article" date="2014" name="Int. J. Syst. Evol. Microbiol.">
        <title>Complete genome sequence of Corynebacterium casei LMG S-19264T (=DSM 44701T), isolated from a smear-ripened cheese.</title>
        <authorList>
            <consortium name="US DOE Joint Genome Institute (JGI-PGF)"/>
            <person name="Walter F."/>
            <person name="Albersmeier A."/>
            <person name="Kalinowski J."/>
            <person name="Ruckert C."/>
        </authorList>
    </citation>
    <scope>NUCLEOTIDE SEQUENCE</scope>
    <source>
        <strain evidence="4">CGMCC 1.15320</strain>
    </source>
</reference>
<dbReference type="PROSITE" id="PS51186">
    <property type="entry name" value="GNAT"/>
    <property type="match status" value="1"/>
</dbReference>
<name>A0A916RST7_9HYPH</name>
<dbReference type="RefSeq" id="WP_188721134.1">
    <property type="nucleotide sequence ID" value="NZ_BMIF01000006.1"/>
</dbReference>
<dbReference type="Gene3D" id="3.40.630.30">
    <property type="match status" value="1"/>
</dbReference>
<protein>
    <recommendedName>
        <fullName evidence="3">N-acetyltransferase domain-containing protein</fullName>
    </recommendedName>
</protein>
<comment type="caution">
    <text evidence="4">The sequence shown here is derived from an EMBL/GenBank/DDBJ whole genome shotgun (WGS) entry which is preliminary data.</text>
</comment>
<dbReference type="AlphaFoldDB" id="A0A916RST7"/>
<dbReference type="GO" id="GO:0016747">
    <property type="term" value="F:acyltransferase activity, transferring groups other than amino-acyl groups"/>
    <property type="evidence" value="ECO:0007669"/>
    <property type="project" value="InterPro"/>
</dbReference>
<evidence type="ECO:0000259" key="3">
    <source>
        <dbReference type="PROSITE" id="PS51186"/>
    </source>
</evidence>
<gene>
    <name evidence="4" type="ORF">GCM10011385_22260</name>
</gene>
<proteinExistence type="predicted"/>
<dbReference type="SUPFAM" id="SSF55729">
    <property type="entry name" value="Acyl-CoA N-acyltransferases (Nat)"/>
    <property type="match status" value="1"/>
</dbReference>
<dbReference type="InterPro" id="IPR050832">
    <property type="entry name" value="Bact_Acetyltransf"/>
</dbReference>
<dbReference type="Pfam" id="PF00583">
    <property type="entry name" value="Acetyltransf_1"/>
    <property type="match status" value="1"/>
</dbReference>
<reference evidence="4" key="2">
    <citation type="submission" date="2020-09" db="EMBL/GenBank/DDBJ databases">
        <authorList>
            <person name="Sun Q."/>
            <person name="Zhou Y."/>
        </authorList>
    </citation>
    <scope>NUCLEOTIDE SEQUENCE</scope>
    <source>
        <strain evidence="4">CGMCC 1.15320</strain>
    </source>
</reference>
<dbReference type="InterPro" id="IPR016181">
    <property type="entry name" value="Acyl_CoA_acyltransferase"/>
</dbReference>
<dbReference type="Proteomes" id="UP000636264">
    <property type="component" value="Unassembled WGS sequence"/>
</dbReference>
<evidence type="ECO:0000313" key="5">
    <source>
        <dbReference type="Proteomes" id="UP000636264"/>
    </source>
</evidence>
<keyword evidence="5" id="KW-1185">Reference proteome</keyword>